<keyword evidence="1" id="KW-0472">Membrane</keyword>
<accession>B1I1U2</accession>
<dbReference type="eggNOG" id="COG1434">
    <property type="taxonomic scope" value="Bacteria"/>
</dbReference>
<name>B1I1U2_DESAP</name>
<gene>
    <name evidence="3" type="ordered locus">Daud_0467</name>
</gene>
<reference evidence="4" key="1">
    <citation type="submission" date="2007-10" db="EMBL/GenBank/DDBJ databases">
        <title>Complete sequence of chromosome of Desulforudis audaxviator MP104C.</title>
        <authorList>
            <person name="Copeland A."/>
            <person name="Lucas S."/>
            <person name="Lapidus A."/>
            <person name="Barry K."/>
            <person name="Glavina del Rio T."/>
            <person name="Dalin E."/>
            <person name="Tice H."/>
            <person name="Bruce D."/>
            <person name="Pitluck S."/>
            <person name="Lowry S.R."/>
            <person name="Larimer F."/>
            <person name="Land M.L."/>
            <person name="Hauser L."/>
            <person name="Kyrpides N."/>
            <person name="Ivanova N.N."/>
            <person name="Richardson P."/>
        </authorList>
    </citation>
    <scope>NUCLEOTIDE SEQUENCE [LARGE SCALE GENOMIC DNA]</scope>
    <source>
        <strain evidence="4">MP104C</strain>
    </source>
</reference>
<dbReference type="InterPro" id="IPR014729">
    <property type="entry name" value="Rossmann-like_a/b/a_fold"/>
</dbReference>
<evidence type="ECO:0000259" key="2">
    <source>
        <dbReference type="Pfam" id="PF02698"/>
    </source>
</evidence>
<dbReference type="InterPro" id="IPR051599">
    <property type="entry name" value="Cell_Envelope_Assoc"/>
</dbReference>
<feature type="domain" description="DUF218" evidence="2">
    <location>
        <begin position="68"/>
        <end position="211"/>
    </location>
</feature>
<dbReference type="AlphaFoldDB" id="B1I1U2"/>
<evidence type="ECO:0000313" key="4">
    <source>
        <dbReference type="Proteomes" id="UP000008544"/>
    </source>
</evidence>
<keyword evidence="1" id="KW-1133">Transmembrane helix</keyword>
<dbReference type="PANTHER" id="PTHR30336:SF20">
    <property type="entry name" value="DUF218 DOMAIN-CONTAINING PROTEIN"/>
    <property type="match status" value="1"/>
</dbReference>
<dbReference type="CDD" id="cd06259">
    <property type="entry name" value="YdcF-like"/>
    <property type="match status" value="1"/>
</dbReference>
<dbReference type="RefSeq" id="WP_012301602.1">
    <property type="nucleotide sequence ID" value="NC_010424.1"/>
</dbReference>
<dbReference type="InterPro" id="IPR003848">
    <property type="entry name" value="DUF218"/>
</dbReference>
<dbReference type="Proteomes" id="UP000008544">
    <property type="component" value="Chromosome"/>
</dbReference>
<feature type="transmembrane region" description="Helical" evidence="1">
    <location>
        <begin position="35"/>
        <end position="58"/>
    </location>
</feature>
<protein>
    <recommendedName>
        <fullName evidence="2">DUF218 domain-containing protein</fullName>
    </recommendedName>
</protein>
<dbReference type="PANTHER" id="PTHR30336">
    <property type="entry name" value="INNER MEMBRANE PROTEIN, PROBABLE PERMEASE"/>
    <property type="match status" value="1"/>
</dbReference>
<evidence type="ECO:0000256" key="1">
    <source>
        <dbReference type="SAM" id="Phobius"/>
    </source>
</evidence>
<dbReference type="EMBL" id="CP000860">
    <property type="protein sequence ID" value="ACA59013.1"/>
    <property type="molecule type" value="Genomic_DNA"/>
</dbReference>
<keyword evidence="1" id="KW-0812">Transmembrane</keyword>
<dbReference type="KEGG" id="dau:Daud_0467"/>
<dbReference type="Gene3D" id="3.40.50.620">
    <property type="entry name" value="HUPs"/>
    <property type="match status" value="1"/>
</dbReference>
<evidence type="ECO:0000313" key="3">
    <source>
        <dbReference type="EMBL" id="ACA59013.1"/>
    </source>
</evidence>
<dbReference type="GO" id="GO:0005886">
    <property type="term" value="C:plasma membrane"/>
    <property type="evidence" value="ECO:0007669"/>
    <property type="project" value="TreeGrafter"/>
</dbReference>
<sequence>MAARSKRKKKEKGPEAEAPVAPGGFAFWRRRLRNLALGTLVLAAVVWLSLPAVGRFLVVADKPAPAEVLVVLSGDRGERLEYAFRLYQEGLADRLLLSGGPLYADLTEADLLRRHALMLGVPEYKIIMEPRATNTYQNALYSREMMEYYGLDSAIVISSPYHMRRVRALFDEVYRGSDIRLVYLPVEDSWFDPERWWESAAGRRVVLAEYLRLTMLVLPEQWRAFLYRRGTGEPPMPERAGRDQPSLKERLDISGHLRPPNLVV</sequence>
<dbReference type="Pfam" id="PF02698">
    <property type="entry name" value="DUF218"/>
    <property type="match status" value="1"/>
</dbReference>
<organism evidence="3 4">
    <name type="scientific">Desulforudis audaxviator (strain MP104C)</name>
    <dbReference type="NCBI Taxonomy" id="477974"/>
    <lineage>
        <taxon>Bacteria</taxon>
        <taxon>Bacillati</taxon>
        <taxon>Bacillota</taxon>
        <taxon>Clostridia</taxon>
        <taxon>Thermoanaerobacterales</taxon>
        <taxon>Candidatus Desulforudaceae</taxon>
        <taxon>Candidatus Desulforudis</taxon>
    </lineage>
</organism>
<keyword evidence="4" id="KW-1185">Reference proteome</keyword>
<reference evidence="3 4" key="2">
    <citation type="journal article" date="2008" name="Science">
        <title>Environmental genomics reveals a single-species ecosystem deep within Earth.</title>
        <authorList>
            <person name="Chivian D."/>
            <person name="Brodie E.L."/>
            <person name="Alm E.J."/>
            <person name="Culley D.E."/>
            <person name="Dehal P.S."/>
            <person name="Desantis T.Z."/>
            <person name="Gihring T.M."/>
            <person name="Lapidus A."/>
            <person name="Lin L.H."/>
            <person name="Lowry S.R."/>
            <person name="Moser D.P."/>
            <person name="Richardson P.M."/>
            <person name="Southam G."/>
            <person name="Wanger G."/>
            <person name="Pratt L.M."/>
            <person name="Andersen G.L."/>
            <person name="Hazen T.C."/>
            <person name="Brockman F.J."/>
            <person name="Arkin A.P."/>
            <person name="Onstott T.C."/>
        </authorList>
    </citation>
    <scope>NUCLEOTIDE SEQUENCE [LARGE SCALE GENOMIC DNA]</scope>
    <source>
        <strain evidence="3 4">MP104C</strain>
    </source>
</reference>
<proteinExistence type="predicted"/>
<dbReference type="HOGENOM" id="CLU_1052614_0_0_9"/>
<dbReference type="STRING" id="477974.Daud_0467"/>